<evidence type="ECO:0000313" key="2">
    <source>
        <dbReference type="EMBL" id="KAK7343256.1"/>
    </source>
</evidence>
<dbReference type="PANTHER" id="PTHR35630:SF2">
    <property type="entry name" value="LEGUMINOSIN GROUP486 SECRETED PEPTIDE"/>
    <property type="match status" value="1"/>
</dbReference>
<sequence length="139" mass="16008">MGNTIHRSLVLILFVMCLNGSTNADSVRPSEIHLNGSDINILILYISNDLPIGSTKLIFKSNILKGEFEVEPEQPLTQYANFDVHVGEFNWKLLSAKFDLYDPQLEGGHQRIYWTAREEGIYHSWDNANWDKRVSWIPM</sequence>
<dbReference type="EMBL" id="JAYMYQ010000003">
    <property type="protein sequence ID" value="KAK7343256.1"/>
    <property type="molecule type" value="Genomic_DNA"/>
</dbReference>
<accession>A0AAN9LWP2</accession>
<comment type="caution">
    <text evidence="2">The sequence shown here is derived from an EMBL/GenBank/DDBJ whole genome shotgun (WGS) entry which is preliminary data.</text>
</comment>
<reference evidence="2 3" key="1">
    <citation type="submission" date="2024-01" db="EMBL/GenBank/DDBJ databases">
        <title>The genomes of 5 underutilized Papilionoideae crops provide insights into root nodulation and disease resistanc.</title>
        <authorList>
            <person name="Jiang F."/>
        </authorList>
    </citation>
    <scope>NUCLEOTIDE SEQUENCE [LARGE SCALE GENOMIC DNA]</scope>
    <source>
        <strain evidence="2">LVBAO_FW01</strain>
        <tissue evidence="2">Leaves</tissue>
    </source>
</reference>
<keyword evidence="1" id="KW-0732">Signal</keyword>
<proteinExistence type="predicted"/>
<dbReference type="Proteomes" id="UP001367508">
    <property type="component" value="Unassembled WGS sequence"/>
</dbReference>
<keyword evidence="3" id="KW-1185">Reference proteome</keyword>
<feature type="signal peptide" evidence="1">
    <location>
        <begin position="1"/>
        <end position="24"/>
    </location>
</feature>
<evidence type="ECO:0000256" key="1">
    <source>
        <dbReference type="SAM" id="SignalP"/>
    </source>
</evidence>
<name>A0AAN9LWP2_CANGL</name>
<evidence type="ECO:0000313" key="3">
    <source>
        <dbReference type="Proteomes" id="UP001367508"/>
    </source>
</evidence>
<feature type="chain" id="PRO_5043019356" evidence="1">
    <location>
        <begin position="25"/>
        <end position="139"/>
    </location>
</feature>
<organism evidence="2 3">
    <name type="scientific">Canavalia gladiata</name>
    <name type="common">Sword bean</name>
    <name type="synonym">Dolichos gladiatus</name>
    <dbReference type="NCBI Taxonomy" id="3824"/>
    <lineage>
        <taxon>Eukaryota</taxon>
        <taxon>Viridiplantae</taxon>
        <taxon>Streptophyta</taxon>
        <taxon>Embryophyta</taxon>
        <taxon>Tracheophyta</taxon>
        <taxon>Spermatophyta</taxon>
        <taxon>Magnoliopsida</taxon>
        <taxon>eudicotyledons</taxon>
        <taxon>Gunneridae</taxon>
        <taxon>Pentapetalae</taxon>
        <taxon>rosids</taxon>
        <taxon>fabids</taxon>
        <taxon>Fabales</taxon>
        <taxon>Fabaceae</taxon>
        <taxon>Papilionoideae</taxon>
        <taxon>50 kb inversion clade</taxon>
        <taxon>NPAAA clade</taxon>
        <taxon>indigoferoid/millettioid clade</taxon>
        <taxon>Phaseoleae</taxon>
        <taxon>Canavalia</taxon>
    </lineage>
</organism>
<dbReference type="AlphaFoldDB" id="A0AAN9LWP2"/>
<protein>
    <submittedName>
        <fullName evidence="2">Uncharacterized protein</fullName>
    </submittedName>
</protein>
<gene>
    <name evidence="2" type="ORF">VNO77_11868</name>
</gene>
<dbReference type="PANTHER" id="PTHR35630">
    <property type="entry name" value="LEGUMINOSIN GROUP486 SECRETED PEPTIDE"/>
    <property type="match status" value="1"/>
</dbReference>